<evidence type="ECO:0000313" key="7">
    <source>
        <dbReference type="EMBL" id="MBD0382314.1"/>
    </source>
</evidence>
<keyword evidence="4" id="KW-0326">Glycosidase</keyword>
<dbReference type="CDD" id="cd00063">
    <property type="entry name" value="FN3"/>
    <property type="match status" value="1"/>
</dbReference>
<comment type="caution">
    <text evidence="7">The sequence shown here is derived from an EMBL/GenBank/DDBJ whole genome shotgun (WGS) entry which is preliminary data.</text>
</comment>
<gene>
    <name evidence="7" type="ORF">ICC18_19540</name>
</gene>
<dbReference type="GO" id="GO:0016798">
    <property type="term" value="F:hydrolase activity, acting on glycosyl bonds"/>
    <property type="evidence" value="ECO:0007669"/>
    <property type="project" value="UniProtKB-KW"/>
</dbReference>
<reference evidence="7" key="1">
    <citation type="submission" date="2020-09" db="EMBL/GenBank/DDBJ databases">
        <title>Draft Genome Sequence of Paenibacillus sp. WST5.</title>
        <authorList>
            <person name="Bao Z."/>
        </authorList>
    </citation>
    <scope>NUCLEOTIDE SEQUENCE</scope>
    <source>
        <strain evidence="7">WST5</strain>
    </source>
</reference>
<organism evidence="7 8">
    <name type="scientific">Paenibacillus sedimenti</name>
    <dbReference type="NCBI Taxonomy" id="2770274"/>
    <lineage>
        <taxon>Bacteria</taxon>
        <taxon>Bacillati</taxon>
        <taxon>Bacillota</taxon>
        <taxon>Bacilli</taxon>
        <taxon>Bacillales</taxon>
        <taxon>Paenibacillaceae</taxon>
        <taxon>Paenibacillus</taxon>
    </lineage>
</organism>
<evidence type="ECO:0000256" key="3">
    <source>
        <dbReference type="ARBA" id="ARBA00023277"/>
    </source>
</evidence>
<dbReference type="InterPro" id="IPR013783">
    <property type="entry name" value="Ig-like_fold"/>
</dbReference>
<dbReference type="Pfam" id="PF00041">
    <property type="entry name" value="fn3"/>
    <property type="match status" value="1"/>
</dbReference>
<keyword evidence="8" id="KW-1185">Reference proteome</keyword>
<dbReference type="InterPro" id="IPR036116">
    <property type="entry name" value="FN3_sf"/>
</dbReference>
<keyword evidence="2" id="KW-0378">Hydrolase</keyword>
<name>A0A926QLD4_9BACL</name>
<evidence type="ECO:0000256" key="4">
    <source>
        <dbReference type="ARBA" id="ARBA00023295"/>
    </source>
</evidence>
<accession>A0A926QLD4</accession>
<dbReference type="GO" id="GO:0000272">
    <property type="term" value="P:polysaccharide catabolic process"/>
    <property type="evidence" value="ECO:0007669"/>
    <property type="project" value="UniProtKB-KW"/>
</dbReference>
<evidence type="ECO:0000256" key="2">
    <source>
        <dbReference type="ARBA" id="ARBA00022801"/>
    </source>
</evidence>
<dbReference type="InterPro" id="IPR003961">
    <property type="entry name" value="FN3_dom"/>
</dbReference>
<dbReference type="Gene3D" id="2.60.40.10">
    <property type="entry name" value="Immunoglobulins"/>
    <property type="match status" value="1"/>
</dbReference>
<dbReference type="FunFam" id="2.60.40.10:FF:001114">
    <property type="entry name" value="Chitinase A1"/>
    <property type="match status" value="1"/>
</dbReference>
<keyword evidence="3" id="KW-0119">Carbohydrate metabolism</keyword>
<evidence type="ECO:0000313" key="8">
    <source>
        <dbReference type="Proteomes" id="UP000650466"/>
    </source>
</evidence>
<evidence type="ECO:0000256" key="1">
    <source>
        <dbReference type="ARBA" id="ARBA00022729"/>
    </source>
</evidence>
<feature type="domain" description="Fibronectin type-III" evidence="6">
    <location>
        <begin position="1"/>
        <end position="87"/>
    </location>
</feature>
<evidence type="ECO:0000259" key="6">
    <source>
        <dbReference type="PROSITE" id="PS50853"/>
    </source>
</evidence>
<proteinExistence type="predicted"/>
<dbReference type="EMBL" id="JACVVD010000007">
    <property type="protein sequence ID" value="MBD0382314.1"/>
    <property type="molecule type" value="Genomic_DNA"/>
</dbReference>
<dbReference type="SUPFAM" id="SSF49265">
    <property type="entry name" value="Fibronectin type III"/>
    <property type="match status" value="1"/>
</dbReference>
<keyword evidence="1" id="KW-0732">Signal</keyword>
<keyword evidence="5" id="KW-0624">Polysaccharide degradation</keyword>
<evidence type="ECO:0000256" key="5">
    <source>
        <dbReference type="ARBA" id="ARBA00023326"/>
    </source>
</evidence>
<dbReference type="AlphaFoldDB" id="A0A926QLD4"/>
<dbReference type="Proteomes" id="UP000650466">
    <property type="component" value="Unassembled WGS sequence"/>
</dbReference>
<protein>
    <submittedName>
        <fullName evidence="7">Fibronectin type III domain-containing protein</fullName>
    </submittedName>
</protein>
<dbReference type="PROSITE" id="PS50853">
    <property type="entry name" value="FN3"/>
    <property type="match status" value="1"/>
</dbReference>
<dbReference type="PRINTS" id="PR00014">
    <property type="entry name" value="FNTYPEIII"/>
</dbReference>
<sequence length="140" mass="14257">MPTGLAASSKTSTTVSLTWNASTDNVGITGYEVYKGGMLAGTTTGATNITVTGLTASTAYSFTVKAKDAAGNLSAASAALNVTTNAATGDFTTTVTKLSATSVKWVFAPNPSATSVTYFYTYNLTGQLAKDSASFSYTQP</sequence>
<dbReference type="SMART" id="SM00060">
    <property type="entry name" value="FN3"/>
    <property type="match status" value="1"/>
</dbReference>